<dbReference type="GO" id="GO:0005886">
    <property type="term" value="C:plasma membrane"/>
    <property type="evidence" value="ECO:0007669"/>
    <property type="project" value="UniProtKB-SubCell"/>
</dbReference>
<dbReference type="InterPro" id="IPR001958">
    <property type="entry name" value="Tet-R_TetA/multi-R_MdtG-like"/>
</dbReference>
<feature type="transmembrane region" description="Helical" evidence="6">
    <location>
        <begin position="363"/>
        <end position="384"/>
    </location>
</feature>
<evidence type="ECO:0000256" key="6">
    <source>
        <dbReference type="SAM" id="Phobius"/>
    </source>
</evidence>
<dbReference type="PRINTS" id="PR01035">
    <property type="entry name" value="TCRTETA"/>
</dbReference>
<evidence type="ECO:0000256" key="4">
    <source>
        <dbReference type="ARBA" id="ARBA00022989"/>
    </source>
</evidence>
<evidence type="ECO:0000256" key="5">
    <source>
        <dbReference type="ARBA" id="ARBA00023136"/>
    </source>
</evidence>
<dbReference type="Pfam" id="PF07690">
    <property type="entry name" value="MFS_1"/>
    <property type="match status" value="1"/>
</dbReference>
<feature type="transmembrane region" description="Helical" evidence="6">
    <location>
        <begin position="133"/>
        <end position="155"/>
    </location>
</feature>
<name>A0A264W1W5_9BACL</name>
<dbReference type="Gene3D" id="1.20.1250.20">
    <property type="entry name" value="MFS general substrate transporter like domains"/>
    <property type="match status" value="1"/>
</dbReference>
<dbReference type="OrthoDB" id="9793283at2"/>
<feature type="transmembrane region" description="Helical" evidence="6">
    <location>
        <begin position="300"/>
        <end position="319"/>
    </location>
</feature>
<dbReference type="PROSITE" id="PS50850">
    <property type="entry name" value="MFS"/>
    <property type="match status" value="1"/>
</dbReference>
<dbReference type="InterPro" id="IPR020846">
    <property type="entry name" value="MFS_dom"/>
</dbReference>
<sequence length="390" mass="42158">MTKDQRKKLAILMLNMFIAVGSFGLILPILPEYLRELGQGGTAAGMIIALFAGAQLIFSPIGGRWTDQYGRRKMIILGLFGLGFSMLLFYLAPNIFFVYISRFIGGVGAAFCIPAIFAYVADITTMDQRAKGNSFISASMSLGIVVGPGIGGFLAEYGTKTPLLVSAIVGLLAVVISYFTLQESQPEGDVMTRPQSSLLDDVMQSPKKPYFIPLIIIMVMSFGLIAYETVLGLYVDAAFGATAQEIAWMITATGTVSVVIQLFVVDYLVRRFGEPALLIVFLGVAALGFFLSLIATSYAMFFGITLLVFLATSLLRPVLTTMISKMAGKEQGLAMGLNNSYMSIGNILGPLLAGAIYDVDMKYPFMLGLVVLIATLFLSINWRLKAKATM</sequence>
<dbReference type="RefSeq" id="WP_094943435.1">
    <property type="nucleotide sequence ID" value="NZ_NOKQ01000220.1"/>
</dbReference>
<dbReference type="PANTHER" id="PTHR23504:SF115">
    <property type="entry name" value="MULTIDRUG RESISTANCE PROTEIN 2"/>
    <property type="match status" value="1"/>
</dbReference>
<evidence type="ECO:0000256" key="2">
    <source>
        <dbReference type="ARBA" id="ARBA00022448"/>
    </source>
</evidence>
<evidence type="ECO:0000259" key="7">
    <source>
        <dbReference type="PROSITE" id="PS50850"/>
    </source>
</evidence>
<feature type="transmembrane region" description="Helical" evidence="6">
    <location>
        <begin position="340"/>
        <end position="357"/>
    </location>
</feature>
<comment type="caution">
    <text evidence="8">The sequence shown here is derived from an EMBL/GenBank/DDBJ whole genome shotgun (WGS) entry which is preliminary data.</text>
</comment>
<protein>
    <submittedName>
        <fullName evidence="8">MFS transporter</fullName>
    </submittedName>
</protein>
<organism evidence="8 9">
    <name type="scientific">Tetzosporium hominis</name>
    <dbReference type="NCBI Taxonomy" id="2020506"/>
    <lineage>
        <taxon>Bacteria</taxon>
        <taxon>Bacillati</taxon>
        <taxon>Bacillota</taxon>
        <taxon>Bacilli</taxon>
        <taxon>Bacillales</taxon>
        <taxon>Caryophanaceae</taxon>
        <taxon>Tetzosporium</taxon>
    </lineage>
</organism>
<reference evidence="8 9" key="1">
    <citation type="submission" date="2017-07" db="EMBL/GenBank/DDBJ databases">
        <title>Tetzosporium hominis gen.nov. sp.nov.</title>
        <authorList>
            <person name="Tetz G."/>
            <person name="Tetz V."/>
        </authorList>
    </citation>
    <scope>NUCLEOTIDE SEQUENCE [LARGE SCALE GENOMIC DNA]</scope>
    <source>
        <strain evidence="8 9">VT-49</strain>
    </source>
</reference>
<feature type="transmembrane region" description="Helical" evidence="6">
    <location>
        <begin position="74"/>
        <end position="93"/>
    </location>
</feature>
<keyword evidence="2" id="KW-0813">Transport</keyword>
<feature type="transmembrane region" description="Helical" evidence="6">
    <location>
        <begin position="42"/>
        <end position="62"/>
    </location>
</feature>
<gene>
    <name evidence="8" type="ORF">CF394_10180</name>
</gene>
<dbReference type="InterPro" id="IPR036259">
    <property type="entry name" value="MFS_trans_sf"/>
</dbReference>
<dbReference type="SUPFAM" id="SSF103473">
    <property type="entry name" value="MFS general substrate transporter"/>
    <property type="match status" value="1"/>
</dbReference>
<feature type="transmembrane region" description="Helical" evidence="6">
    <location>
        <begin position="161"/>
        <end position="181"/>
    </location>
</feature>
<feature type="transmembrane region" description="Helical" evidence="6">
    <location>
        <begin position="246"/>
        <end position="269"/>
    </location>
</feature>
<evidence type="ECO:0000313" key="8">
    <source>
        <dbReference type="EMBL" id="OZS77572.1"/>
    </source>
</evidence>
<evidence type="ECO:0000256" key="3">
    <source>
        <dbReference type="ARBA" id="ARBA00022692"/>
    </source>
</evidence>
<dbReference type="EMBL" id="NOKQ01000220">
    <property type="protein sequence ID" value="OZS77572.1"/>
    <property type="molecule type" value="Genomic_DNA"/>
</dbReference>
<keyword evidence="9" id="KW-1185">Reference proteome</keyword>
<feature type="transmembrane region" description="Helical" evidence="6">
    <location>
        <begin position="99"/>
        <end position="121"/>
    </location>
</feature>
<keyword evidence="4 6" id="KW-1133">Transmembrane helix</keyword>
<accession>A0A264W1W5</accession>
<keyword evidence="5 6" id="KW-0472">Membrane</keyword>
<feature type="transmembrane region" description="Helical" evidence="6">
    <location>
        <begin position="276"/>
        <end position="294"/>
    </location>
</feature>
<dbReference type="AlphaFoldDB" id="A0A264W1W5"/>
<dbReference type="CDD" id="cd17325">
    <property type="entry name" value="MFS_MdtG_SLC18_like"/>
    <property type="match status" value="1"/>
</dbReference>
<feature type="transmembrane region" description="Helical" evidence="6">
    <location>
        <begin position="210"/>
        <end position="234"/>
    </location>
</feature>
<feature type="transmembrane region" description="Helical" evidence="6">
    <location>
        <begin position="12"/>
        <end position="30"/>
    </location>
</feature>
<keyword evidence="3 6" id="KW-0812">Transmembrane</keyword>
<proteinExistence type="predicted"/>
<comment type="subcellular location">
    <subcellularLocation>
        <location evidence="1">Cell membrane</location>
        <topology evidence="1">Multi-pass membrane protein</topology>
    </subcellularLocation>
</comment>
<feature type="domain" description="Major facilitator superfamily (MFS) profile" evidence="7">
    <location>
        <begin position="8"/>
        <end position="387"/>
    </location>
</feature>
<dbReference type="Proteomes" id="UP000217065">
    <property type="component" value="Unassembled WGS sequence"/>
</dbReference>
<dbReference type="GO" id="GO:0022857">
    <property type="term" value="F:transmembrane transporter activity"/>
    <property type="evidence" value="ECO:0007669"/>
    <property type="project" value="InterPro"/>
</dbReference>
<evidence type="ECO:0000256" key="1">
    <source>
        <dbReference type="ARBA" id="ARBA00004651"/>
    </source>
</evidence>
<dbReference type="InterPro" id="IPR011701">
    <property type="entry name" value="MFS"/>
</dbReference>
<evidence type="ECO:0000313" key="9">
    <source>
        <dbReference type="Proteomes" id="UP000217065"/>
    </source>
</evidence>
<dbReference type="PANTHER" id="PTHR23504">
    <property type="entry name" value="MAJOR FACILITATOR SUPERFAMILY DOMAIN-CONTAINING PROTEIN 10"/>
    <property type="match status" value="1"/>
</dbReference>